<dbReference type="AlphaFoldDB" id="A0A1H9YFV8"/>
<organism evidence="1 2">
    <name type="scientific">Pseudomonas graminis</name>
    <dbReference type="NCBI Taxonomy" id="158627"/>
    <lineage>
        <taxon>Bacteria</taxon>
        <taxon>Pseudomonadati</taxon>
        <taxon>Pseudomonadota</taxon>
        <taxon>Gammaproteobacteria</taxon>
        <taxon>Pseudomonadales</taxon>
        <taxon>Pseudomonadaceae</taxon>
        <taxon>Pseudomonas</taxon>
    </lineage>
</organism>
<accession>A0A1H9YFV8</accession>
<sequence length="33" mass="3568">MPMGAERIANQVLHHVRGAAFEKMPGTADFATI</sequence>
<evidence type="ECO:0000313" key="1">
    <source>
        <dbReference type="EMBL" id="SES67916.1"/>
    </source>
</evidence>
<protein>
    <submittedName>
        <fullName evidence="1">Uncharacterized protein</fullName>
    </submittedName>
</protein>
<name>A0A1H9YFV8_9PSED</name>
<gene>
    <name evidence="1" type="ORF">SAMN05216197_101233</name>
</gene>
<dbReference type="Proteomes" id="UP000182332">
    <property type="component" value="Unassembled WGS sequence"/>
</dbReference>
<evidence type="ECO:0000313" key="2">
    <source>
        <dbReference type="Proteomes" id="UP000182332"/>
    </source>
</evidence>
<proteinExistence type="predicted"/>
<reference evidence="1 2" key="1">
    <citation type="submission" date="2016-10" db="EMBL/GenBank/DDBJ databases">
        <authorList>
            <person name="de Groot N.N."/>
        </authorList>
    </citation>
    <scope>NUCLEOTIDE SEQUENCE [LARGE SCALE GENOMIC DNA]</scope>
    <source>
        <strain evidence="1 2">DSM 11363</strain>
    </source>
</reference>
<dbReference type="EMBL" id="FOHW01000001">
    <property type="protein sequence ID" value="SES67916.1"/>
    <property type="molecule type" value="Genomic_DNA"/>
</dbReference>